<reference evidence="1 2" key="1">
    <citation type="submission" date="2009-01" db="EMBL/GenBank/DDBJ databases">
        <title>Complete sequence of chromosome of Methylobacterium nodulans ORS 2060.</title>
        <authorList>
            <consortium name="US DOE Joint Genome Institute"/>
            <person name="Lucas S."/>
            <person name="Copeland A."/>
            <person name="Lapidus A."/>
            <person name="Glavina del Rio T."/>
            <person name="Dalin E."/>
            <person name="Tice H."/>
            <person name="Bruce D."/>
            <person name="Goodwin L."/>
            <person name="Pitluck S."/>
            <person name="Sims D."/>
            <person name="Brettin T."/>
            <person name="Detter J.C."/>
            <person name="Han C."/>
            <person name="Larimer F."/>
            <person name="Land M."/>
            <person name="Hauser L."/>
            <person name="Kyrpides N."/>
            <person name="Ivanova N."/>
            <person name="Marx C.J."/>
            <person name="Richardson P."/>
        </authorList>
    </citation>
    <scope>NUCLEOTIDE SEQUENCE [LARGE SCALE GENOMIC DNA]</scope>
    <source>
        <strain evidence="2">LMG 21967 / CNCM I-2342 / ORS 2060</strain>
    </source>
</reference>
<name>B8IRI2_METNO</name>
<dbReference type="HOGENOM" id="CLU_3137600_0_0_5"/>
<gene>
    <name evidence="1" type="ordered locus">Mnod_3822</name>
</gene>
<keyword evidence="2" id="KW-1185">Reference proteome</keyword>
<evidence type="ECO:0000313" key="1">
    <source>
        <dbReference type="EMBL" id="ACL58722.1"/>
    </source>
</evidence>
<proteinExistence type="predicted"/>
<sequence>MLPAAEPHTRAEIAERLRTIGIRQSAAARRLLDDADARADDRHLQPEDA</sequence>
<organism evidence="1 2">
    <name type="scientific">Methylobacterium nodulans (strain LMG 21967 / CNCM I-2342 / ORS 2060)</name>
    <dbReference type="NCBI Taxonomy" id="460265"/>
    <lineage>
        <taxon>Bacteria</taxon>
        <taxon>Pseudomonadati</taxon>
        <taxon>Pseudomonadota</taxon>
        <taxon>Alphaproteobacteria</taxon>
        <taxon>Hyphomicrobiales</taxon>
        <taxon>Methylobacteriaceae</taxon>
        <taxon>Methylobacterium</taxon>
    </lineage>
</organism>
<dbReference type="Proteomes" id="UP000008207">
    <property type="component" value="Chromosome"/>
</dbReference>
<evidence type="ECO:0000313" key="2">
    <source>
        <dbReference type="Proteomes" id="UP000008207"/>
    </source>
</evidence>
<dbReference type="RefSeq" id="WP_015930378.1">
    <property type="nucleotide sequence ID" value="NC_011894.1"/>
</dbReference>
<dbReference type="EMBL" id="CP001349">
    <property type="protein sequence ID" value="ACL58722.1"/>
    <property type="molecule type" value="Genomic_DNA"/>
</dbReference>
<accession>B8IRI2</accession>
<protein>
    <submittedName>
        <fullName evidence="1">Uncharacterized protein</fullName>
    </submittedName>
</protein>
<dbReference type="KEGG" id="mno:Mnod_3822"/>
<dbReference type="AlphaFoldDB" id="B8IRI2"/>